<evidence type="ECO:0000313" key="6">
    <source>
        <dbReference type="EMBL" id="QEC68125.1"/>
    </source>
</evidence>
<dbReference type="InterPro" id="IPR003265">
    <property type="entry name" value="HhH-GPD_domain"/>
</dbReference>
<dbReference type="GO" id="GO:0005737">
    <property type="term" value="C:cytoplasm"/>
    <property type="evidence" value="ECO:0007669"/>
    <property type="project" value="TreeGrafter"/>
</dbReference>
<name>A0A5B8VAH5_9BACT</name>
<dbReference type="GO" id="GO:0043916">
    <property type="term" value="F:DNA-7-methylguanine glycosylase activity"/>
    <property type="evidence" value="ECO:0007669"/>
    <property type="project" value="TreeGrafter"/>
</dbReference>
<gene>
    <name evidence="6" type="ORF">FRZ67_12745</name>
</gene>
<dbReference type="RefSeq" id="WP_147189932.1">
    <property type="nucleotide sequence ID" value="NZ_CP042435.1"/>
</dbReference>
<evidence type="ECO:0000313" key="7">
    <source>
        <dbReference type="Proteomes" id="UP000321533"/>
    </source>
</evidence>
<dbReference type="SUPFAM" id="SSF48150">
    <property type="entry name" value="DNA-glycosylase"/>
    <property type="match status" value="1"/>
</dbReference>
<dbReference type="InterPro" id="IPR051912">
    <property type="entry name" value="Alkylbase_DNA_Glycosylase/TA"/>
</dbReference>
<dbReference type="EC" id="3.2.2.21" evidence="2"/>
<dbReference type="OrthoDB" id="9785929at2"/>
<keyword evidence="7" id="KW-1185">Reference proteome</keyword>
<comment type="catalytic activity">
    <reaction evidence="1">
        <text>Hydrolysis of alkylated DNA, releasing 3-methyladenine, 3-methylguanine, 7-methylguanine and 7-methyladenine.</text>
        <dbReference type="EC" id="3.2.2.21"/>
    </reaction>
</comment>
<keyword evidence="3" id="KW-0227">DNA damage</keyword>
<feature type="domain" description="HhH-GPD" evidence="5">
    <location>
        <begin position="50"/>
        <end position="202"/>
    </location>
</feature>
<dbReference type="GO" id="GO:0006307">
    <property type="term" value="P:DNA alkylation repair"/>
    <property type="evidence" value="ECO:0007669"/>
    <property type="project" value="TreeGrafter"/>
</dbReference>
<evidence type="ECO:0000256" key="4">
    <source>
        <dbReference type="ARBA" id="ARBA00023204"/>
    </source>
</evidence>
<dbReference type="PANTHER" id="PTHR43003">
    <property type="entry name" value="DNA-3-METHYLADENINE GLYCOSYLASE"/>
    <property type="match status" value="1"/>
</dbReference>
<dbReference type="KEGG" id="pgin:FRZ67_12745"/>
<dbReference type="GO" id="GO:0032993">
    <property type="term" value="C:protein-DNA complex"/>
    <property type="evidence" value="ECO:0007669"/>
    <property type="project" value="TreeGrafter"/>
</dbReference>
<dbReference type="Gene3D" id="1.10.1670.40">
    <property type="match status" value="1"/>
</dbReference>
<dbReference type="GO" id="GO:0032131">
    <property type="term" value="F:alkylated DNA binding"/>
    <property type="evidence" value="ECO:0007669"/>
    <property type="project" value="TreeGrafter"/>
</dbReference>
<dbReference type="AlphaFoldDB" id="A0A5B8VAH5"/>
<evidence type="ECO:0000256" key="1">
    <source>
        <dbReference type="ARBA" id="ARBA00000086"/>
    </source>
</evidence>
<dbReference type="InterPro" id="IPR011257">
    <property type="entry name" value="DNA_glycosylase"/>
</dbReference>
<dbReference type="Pfam" id="PF00730">
    <property type="entry name" value="HhH-GPD"/>
    <property type="match status" value="1"/>
</dbReference>
<evidence type="ECO:0000256" key="3">
    <source>
        <dbReference type="ARBA" id="ARBA00022763"/>
    </source>
</evidence>
<dbReference type="Gene3D" id="1.10.340.30">
    <property type="entry name" value="Hypothetical protein, domain 2"/>
    <property type="match status" value="1"/>
</dbReference>
<evidence type="ECO:0000256" key="2">
    <source>
        <dbReference type="ARBA" id="ARBA00012000"/>
    </source>
</evidence>
<proteinExistence type="predicted"/>
<protein>
    <recommendedName>
        <fullName evidence="2">DNA-3-methyladenine glycosylase II</fullName>
        <ecNumber evidence="2">3.2.2.21</ecNumber>
    </recommendedName>
</protein>
<organism evidence="6 7">
    <name type="scientific">Panacibacter ginsenosidivorans</name>
    <dbReference type="NCBI Taxonomy" id="1813871"/>
    <lineage>
        <taxon>Bacteria</taxon>
        <taxon>Pseudomonadati</taxon>
        <taxon>Bacteroidota</taxon>
        <taxon>Chitinophagia</taxon>
        <taxon>Chitinophagales</taxon>
        <taxon>Chitinophagaceae</taxon>
        <taxon>Panacibacter</taxon>
    </lineage>
</organism>
<dbReference type="PANTHER" id="PTHR43003:SF5">
    <property type="entry name" value="DNA-3-METHYLADENINE GLYCOSYLASE"/>
    <property type="match status" value="1"/>
</dbReference>
<dbReference type="CDD" id="cd00056">
    <property type="entry name" value="ENDO3c"/>
    <property type="match status" value="1"/>
</dbReference>
<dbReference type="Proteomes" id="UP000321533">
    <property type="component" value="Chromosome"/>
</dbReference>
<evidence type="ECO:0000259" key="5">
    <source>
        <dbReference type="SMART" id="SM00478"/>
    </source>
</evidence>
<keyword evidence="4" id="KW-0234">DNA repair</keyword>
<dbReference type="GO" id="GO:0006285">
    <property type="term" value="P:base-excision repair, AP site formation"/>
    <property type="evidence" value="ECO:0007669"/>
    <property type="project" value="TreeGrafter"/>
</dbReference>
<dbReference type="GO" id="GO:0008725">
    <property type="term" value="F:DNA-3-methyladenine glycosylase activity"/>
    <property type="evidence" value="ECO:0007669"/>
    <property type="project" value="TreeGrafter"/>
</dbReference>
<sequence length="209" mass="23999">MECFNEDNFISLCDKLAKKDKDLKTVIKQYGYPPFWSRIPSFATLIHIILEQQVSLASAKAALLKLEAKIGHITPEKVLSLSDEEMKACYFSRQKIIYAKHLALSIVNGELLIEKLIEMDDESLRTEMKKLKGIGDWTVDVFMMMALHRCDCFPTGDIALMKSVKEVKGLDMQTDKEEILLLANGWKPYRTLAAFILWHAYIKKRNLVI</sequence>
<dbReference type="SMART" id="SM00478">
    <property type="entry name" value="ENDO3c"/>
    <property type="match status" value="1"/>
</dbReference>
<dbReference type="EMBL" id="CP042435">
    <property type="protein sequence ID" value="QEC68125.1"/>
    <property type="molecule type" value="Genomic_DNA"/>
</dbReference>
<accession>A0A5B8VAH5</accession>
<reference evidence="6 7" key="1">
    <citation type="journal article" date="2016" name="Int. J. Syst. Evol. Microbiol.">
        <title>Panacibacter ginsenosidivorans gen. nov., sp. nov., with ginsenoside converting activity isolated from soil of a ginseng field.</title>
        <authorList>
            <person name="Siddiqi M.Z."/>
            <person name="Muhammad Shafi S."/>
            <person name="Choi K.D."/>
            <person name="Im W.T."/>
        </authorList>
    </citation>
    <scope>NUCLEOTIDE SEQUENCE [LARGE SCALE GENOMIC DNA]</scope>
    <source>
        <strain evidence="6 7">Gsoil1550</strain>
    </source>
</reference>